<dbReference type="AlphaFoldDB" id="A0A0F4G4V9"/>
<name>A0A0F4G4V9_9PEZI</name>
<dbReference type="Proteomes" id="UP000033647">
    <property type="component" value="Unassembled WGS sequence"/>
</dbReference>
<proteinExistence type="predicted"/>
<protein>
    <submittedName>
        <fullName evidence="1">Uncharacterized protein</fullName>
    </submittedName>
</protein>
<gene>
    <name evidence="1" type="ORF">TI39_contig5856g00002</name>
</gene>
<comment type="caution">
    <text evidence="1">The sequence shown here is derived from an EMBL/GenBank/DDBJ whole genome shotgun (WGS) entry which is preliminary data.</text>
</comment>
<sequence length="136" mass="15884">MLAFLDTTYGEDPQTTQLRAISALSVLHQEDQSFLHHLLHYRTLCSKAQQLFVTKRFWLSLNYDYMNDLKGHTRDAFTDFCAAARTLESNHQLIALNGSTGNESTGYCEHYCDDTCDDYCDLYNHCYLDHHEYMHE</sequence>
<organism evidence="1 2">
    <name type="scientific">Zymoseptoria brevis</name>
    <dbReference type="NCBI Taxonomy" id="1047168"/>
    <lineage>
        <taxon>Eukaryota</taxon>
        <taxon>Fungi</taxon>
        <taxon>Dikarya</taxon>
        <taxon>Ascomycota</taxon>
        <taxon>Pezizomycotina</taxon>
        <taxon>Dothideomycetes</taxon>
        <taxon>Dothideomycetidae</taxon>
        <taxon>Mycosphaerellales</taxon>
        <taxon>Mycosphaerellaceae</taxon>
        <taxon>Zymoseptoria</taxon>
    </lineage>
</organism>
<evidence type="ECO:0000313" key="1">
    <source>
        <dbReference type="EMBL" id="KJX92401.1"/>
    </source>
</evidence>
<accession>A0A0F4G4V9</accession>
<evidence type="ECO:0000313" key="2">
    <source>
        <dbReference type="Proteomes" id="UP000033647"/>
    </source>
</evidence>
<reference evidence="1 2" key="1">
    <citation type="submission" date="2015-03" db="EMBL/GenBank/DDBJ databases">
        <title>RNA-seq based gene annotation and comparative genomics of four Zymoseptoria species reveal species-specific pathogenicity related genes and transposable element activity.</title>
        <authorList>
            <person name="Grandaubert J."/>
            <person name="Bhattacharyya A."/>
            <person name="Stukenbrock E.H."/>
        </authorList>
    </citation>
    <scope>NUCLEOTIDE SEQUENCE [LARGE SCALE GENOMIC DNA]</scope>
    <source>
        <strain evidence="1 2">Zb18110</strain>
    </source>
</reference>
<dbReference type="EMBL" id="LAFY01005811">
    <property type="protein sequence ID" value="KJX92401.1"/>
    <property type="molecule type" value="Genomic_DNA"/>
</dbReference>
<keyword evidence="2" id="KW-1185">Reference proteome</keyword>